<evidence type="ECO:0000256" key="5">
    <source>
        <dbReference type="SAM" id="Phobius"/>
    </source>
</evidence>
<evidence type="ECO:0000313" key="7">
    <source>
        <dbReference type="EMBL" id="KAL0071688.1"/>
    </source>
</evidence>
<evidence type="ECO:0000256" key="3">
    <source>
        <dbReference type="ARBA" id="ARBA00022989"/>
    </source>
</evidence>
<keyword evidence="8" id="KW-1185">Reference proteome</keyword>
<feature type="transmembrane region" description="Helical" evidence="5">
    <location>
        <begin position="58"/>
        <end position="81"/>
    </location>
</feature>
<protein>
    <submittedName>
        <fullName evidence="7">Secreted beta-glucosidase sun1</fullName>
    </submittedName>
</protein>
<reference evidence="7 8" key="1">
    <citation type="submission" date="2024-05" db="EMBL/GenBank/DDBJ databases">
        <title>A draft genome resource for the thread blight pathogen Marasmius tenuissimus strain MS-2.</title>
        <authorList>
            <person name="Yulfo-Soto G.E."/>
            <person name="Baruah I.K."/>
            <person name="Amoako-Attah I."/>
            <person name="Bukari Y."/>
            <person name="Meinhardt L.W."/>
            <person name="Bailey B.A."/>
            <person name="Cohen S.P."/>
        </authorList>
    </citation>
    <scope>NUCLEOTIDE SEQUENCE [LARGE SCALE GENOMIC DNA]</scope>
    <source>
        <strain evidence="7 8">MS-2</strain>
    </source>
</reference>
<gene>
    <name evidence="7" type="primary">SUN1</name>
    <name evidence="7" type="ORF">AAF712_001545</name>
</gene>
<dbReference type="InterPro" id="IPR045119">
    <property type="entry name" value="SUN1-5"/>
</dbReference>
<proteinExistence type="predicted"/>
<dbReference type="EMBL" id="JBBXMP010000003">
    <property type="protein sequence ID" value="KAL0071688.1"/>
    <property type="molecule type" value="Genomic_DNA"/>
</dbReference>
<dbReference type="InterPro" id="IPR012919">
    <property type="entry name" value="SUN_dom"/>
</dbReference>
<dbReference type="Gene3D" id="2.60.120.260">
    <property type="entry name" value="Galactose-binding domain-like"/>
    <property type="match status" value="1"/>
</dbReference>
<keyword evidence="3 5" id="KW-1133">Transmembrane helix</keyword>
<accession>A0ABR3AF92</accession>
<sequence length="354" mass="39738">MPTLGKGTIYALEDRHERLPRYPRVERSSKRKAQQFPREFRVKDMKALQRRSSPLGKAAILLSTTVAVLTVCFLTSGGSIVRLATNPNSSFASICEAQTIICSFSSAVWKIYCPTMSCELLEPLWWDKFLMRKPQTSESQRSESVRRDFALATNGGEIVSRLTSITLGYSRMSVPELFVYRLRGYTLKHAQVVPPTIVIGNEIRTGECWAFDGSHGHIGFRLPHEIQMTHITIHYPLPEELSPEQSSQAPTSMTVWSLIAPGDIRAPHLYSASVETFMVPEKGPFHDPNLEGRVFVPTATLQYEFARGPKQTFPLETTVTSSLVILEVRDNAGGHQTCLYKVSIHGRTLQQRLS</sequence>
<comment type="caution">
    <text evidence="7">The sequence shown here is derived from an EMBL/GenBank/DDBJ whole genome shotgun (WGS) entry which is preliminary data.</text>
</comment>
<dbReference type="Pfam" id="PF07738">
    <property type="entry name" value="Sad1_UNC"/>
    <property type="match status" value="1"/>
</dbReference>
<keyword evidence="2 5" id="KW-0812">Transmembrane</keyword>
<dbReference type="Proteomes" id="UP001437256">
    <property type="component" value="Unassembled WGS sequence"/>
</dbReference>
<evidence type="ECO:0000256" key="1">
    <source>
        <dbReference type="ARBA" id="ARBA00004370"/>
    </source>
</evidence>
<evidence type="ECO:0000313" key="8">
    <source>
        <dbReference type="Proteomes" id="UP001437256"/>
    </source>
</evidence>
<evidence type="ECO:0000256" key="2">
    <source>
        <dbReference type="ARBA" id="ARBA00022692"/>
    </source>
</evidence>
<name>A0ABR3AF92_9AGAR</name>
<evidence type="ECO:0000259" key="6">
    <source>
        <dbReference type="PROSITE" id="PS51469"/>
    </source>
</evidence>
<keyword evidence="4 5" id="KW-0472">Membrane</keyword>
<dbReference type="PANTHER" id="PTHR12911:SF8">
    <property type="entry name" value="KLAROID PROTEIN-RELATED"/>
    <property type="match status" value="1"/>
</dbReference>
<evidence type="ECO:0000256" key="4">
    <source>
        <dbReference type="ARBA" id="ARBA00023136"/>
    </source>
</evidence>
<dbReference type="PANTHER" id="PTHR12911">
    <property type="entry name" value="SAD1/UNC-84-LIKE PROTEIN-RELATED"/>
    <property type="match status" value="1"/>
</dbReference>
<comment type="subcellular location">
    <subcellularLocation>
        <location evidence="1">Membrane</location>
    </subcellularLocation>
</comment>
<feature type="domain" description="SUN" evidence="6">
    <location>
        <begin position="155"/>
        <end position="349"/>
    </location>
</feature>
<organism evidence="7 8">
    <name type="scientific">Marasmius tenuissimus</name>
    <dbReference type="NCBI Taxonomy" id="585030"/>
    <lineage>
        <taxon>Eukaryota</taxon>
        <taxon>Fungi</taxon>
        <taxon>Dikarya</taxon>
        <taxon>Basidiomycota</taxon>
        <taxon>Agaricomycotina</taxon>
        <taxon>Agaricomycetes</taxon>
        <taxon>Agaricomycetidae</taxon>
        <taxon>Agaricales</taxon>
        <taxon>Marasmiineae</taxon>
        <taxon>Marasmiaceae</taxon>
        <taxon>Marasmius</taxon>
    </lineage>
</organism>
<dbReference type="PROSITE" id="PS51469">
    <property type="entry name" value="SUN"/>
    <property type="match status" value="1"/>
</dbReference>